<gene>
    <name evidence="1" type="ORF">DBV39_03980</name>
</gene>
<organism evidence="1 2">
    <name type="scientific">Orrella marina</name>
    <dbReference type="NCBI Taxonomy" id="2163011"/>
    <lineage>
        <taxon>Bacteria</taxon>
        <taxon>Pseudomonadati</taxon>
        <taxon>Pseudomonadota</taxon>
        <taxon>Betaproteobacteria</taxon>
        <taxon>Burkholderiales</taxon>
        <taxon>Alcaligenaceae</taxon>
        <taxon>Orrella</taxon>
    </lineage>
</organism>
<accession>A0A2R4XGX5</accession>
<protein>
    <submittedName>
        <fullName evidence="1">Uncharacterized protein</fullName>
    </submittedName>
</protein>
<evidence type="ECO:0000313" key="1">
    <source>
        <dbReference type="EMBL" id="AWB33014.1"/>
    </source>
</evidence>
<dbReference type="EMBL" id="CP028901">
    <property type="protein sequence ID" value="AWB33014.1"/>
    <property type="molecule type" value="Genomic_DNA"/>
</dbReference>
<sequence>MVTGIAGMKQAVISRAEIRRADINAQQKSVLAQITTTSVCQTPMAGERCCRHLVFVDFLFLTCPTGDVFQTLMGVAFVFGIFKVV</sequence>
<proteinExistence type="predicted"/>
<dbReference type="Proteomes" id="UP000244571">
    <property type="component" value="Chromosome"/>
</dbReference>
<dbReference type="AlphaFoldDB" id="A0A2R4XGX5"/>
<keyword evidence="2" id="KW-1185">Reference proteome</keyword>
<reference evidence="1 2" key="1">
    <citation type="submission" date="2018-04" db="EMBL/GenBank/DDBJ databases">
        <title>Bordetella sp. HZ20 isolated from seawater.</title>
        <authorList>
            <person name="Sun C."/>
        </authorList>
    </citation>
    <scope>NUCLEOTIDE SEQUENCE [LARGE SCALE GENOMIC DNA]</scope>
    <source>
        <strain evidence="1 2">HZ20</strain>
    </source>
</reference>
<evidence type="ECO:0000313" key="2">
    <source>
        <dbReference type="Proteomes" id="UP000244571"/>
    </source>
</evidence>
<name>A0A2R4XGX5_9BURK</name>
<dbReference type="KEGG" id="boz:DBV39_03980"/>